<keyword evidence="3" id="KW-0813">Transport</keyword>
<dbReference type="GO" id="GO:0016560">
    <property type="term" value="P:protein import into peroxisome matrix, docking"/>
    <property type="evidence" value="ECO:0007669"/>
    <property type="project" value="InterPro"/>
</dbReference>
<evidence type="ECO:0000256" key="1">
    <source>
        <dbReference type="ARBA" id="ARBA00006033"/>
    </source>
</evidence>
<evidence type="ECO:0000256" key="11">
    <source>
        <dbReference type="ARBA" id="ARBA00034535"/>
    </source>
</evidence>
<evidence type="ECO:0000256" key="4">
    <source>
        <dbReference type="ARBA" id="ARBA00022692"/>
    </source>
</evidence>
<accession>A0A914XMV4</accession>
<evidence type="ECO:0000256" key="2">
    <source>
        <dbReference type="ARBA" id="ARBA00022443"/>
    </source>
</evidence>
<organism evidence="16 17">
    <name type="scientific">Plectus sambesii</name>
    <dbReference type="NCBI Taxonomy" id="2011161"/>
    <lineage>
        <taxon>Eukaryota</taxon>
        <taxon>Metazoa</taxon>
        <taxon>Ecdysozoa</taxon>
        <taxon>Nematoda</taxon>
        <taxon>Chromadorea</taxon>
        <taxon>Plectida</taxon>
        <taxon>Plectina</taxon>
        <taxon>Plectoidea</taxon>
        <taxon>Plectidae</taxon>
        <taxon>Plectus</taxon>
    </lineage>
</organism>
<name>A0A914XMV4_9BILA</name>
<evidence type="ECO:0000256" key="3">
    <source>
        <dbReference type="ARBA" id="ARBA00022448"/>
    </source>
</evidence>
<dbReference type="SUPFAM" id="SSF50044">
    <property type="entry name" value="SH3-domain"/>
    <property type="match status" value="1"/>
</dbReference>
<evidence type="ECO:0000256" key="7">
    <source>
        <dbReference type="ARBA" id="ARBA00023010"/>
    </source>
</evidence>
<evidence type="ECO:0000256" key="5">
    <source>
        <dbReference type="ARBA" id="ARBA00022927"/>
    </source>
</evidence>
<evidence type="ECO:0000313" key="17">
    <source>
        <dbReference type="WBParaSite" id="PSAMB.scaffold907size38825.g9799.t1"/>
    </source>
</evidence>
<evidence type="ECO:0000256" key="8">
    <source>
        <dbReference type="ARBA" id="ARBA00023136"/>
    </source>
</evidence>
<dbReference type="GO" id="GO:0005778">
    <property type="term" value="C:peroxisomal membrane"/>
    <property type="evidence" value="ECO:0007669"/>
    <property type="project" value="UniProtKB-SubCell"/>
</dbReference>
<reference evidence="17" key="1">
    <citation type="submission" date="2022-11" db="UniProtKB">
        <authorList>
            <consortium name="WormBaseParasite"/>
        </authorList>
    </citation>
    <scope>IDENTIFICATION</scope>
</reference>
<evidence type="ECO:0000256" key="13">
    <source>
        <dbReference type="PROSITE-ProRule" id="PRU00192"/>
    </source>
</evidence>
<dbReference type="Pfam" id="PF04088">
    <property type="entry name" value="Peroxin-13_N"/>
    <property type="match status" value="1"/>
</dbReference>
<comment type="subcellular location">
    <subcellularLocation>
        <location evidence="12">Peroxisome membrane</location>
    </subcellularLocation>
</comment>
<dbReference type="Proteomes" id="UP000887566">
    <property type="component" value="Unplaced"/>
</dbReference>
<evidence type="ECO:0000256" key="14">
    <source>
        <dbReference type="SAM" id="MobiDB-lite"/>
    </source>
</evidence>
<evidence type="ECO:0000256" key="6">
    <source>
        <dbReference type="ARBA" id="ARBA00022989"/>
    </source>
</evidence>
<dbReference type="InterPro" id="IPR001452">
    <property type="entry name" value="SH3_domain"/>
</dbReference>
<evidence type="ECO:0000256" key="12">
    <source>
        <dbReference type="ARBA" id="ARBA00046271"/>
    </source>
</evidence>
<evidence type="ECO:0000256" key="9">
    <source>
        <dbReference type="ARBA" id="ARBA00023140"/>
    </source>
</evidence>
<evidence type="ECO:0000313" key="16">
    <source>
        <dbReference type="Proteomes" id="UP000887566"/>
    </source>
</evidence>
<keyword evidence="7" id="KW-0811">Translocation</keyword>
<keyword evidence="5" id="KW-0653">Protein transport</keyword>
<dbReference type="InterPro" id="IPR036028">
    <property type="entry name" value="SH3-like_dom_sf"/>
</dbReference>
<dbReference type="CDD" id="cd11864">
    <property type="entry name" value="SH3_PEX13_eumet"/>
    <property type="match status" value="1"/>
</dbReference>
<feature type="compositionally biased region" description="Polar residues" evidence="14">
    <location>
        <begin position="21"/>
        <end position="31"/>
    </location>
</feature>
<dbReference type="PANTHER" id="PTHR19332:SF1">
    <property type="entry name" value="PEROXISOMAL MEMBRANE PROTEIN PEX13"/>
    <property type="match status" value="1"/>
</dbReference>
<keyword evidence="4" id="KW-0812">Transmembrane</keyword>
<dbReference type="Pfam" id="PF14604">
    <property type="entry name" value="SH3_9"/>
    <property type="match status" value="1"/>
</dbReference>
<feature type="domain" description="SH3" evidence="15">
    <location>
        <begin position="278"/>
        <end position="343"/>
    </location>
</feature>
<proteinExistence type="inferred from homology"/>
<dbReference type="SMART" id="SM00326">
    <property type="entry name" value="SH3"/>
    <property type="match status" value="1"/>
</dbReference>
<protein>
    <recommendedName>
        <fullName evidence="11">Peroxisomal membrane protein PEX13</fullName>
    </recommendedName>
    <alternativeName>
        <fullName evidence="10">Peroxin-13</fullName>
    </alternativeName>
</protein>
<comment type="similarity">
    <text evidence="1">Belongs to the peroxin-13 family.</text>
</comment>
<dbReference type="PRINTS" id="PR00452">
    <property type="entry name" value="SH3DOMAIN"/>
</dbReference>
<keyword evidence="16" id="KW-1185">Reference proteome</keyword>
<feature type="region of interest" description="Disordered" evidence="14">
    <location>
        <begin position="1"/>
        <end position="46"/>
    </location>
</feature>
<dbReference type="PANTHER" id="PTHR19332">
    <property type="entry name" value="PEROXISOMAL MEMBRANE PROTEIN PEX13"/>
    <property type="match status" value="1"/>
</dbReference>
<dbReference type="AlphaFoldDB" id="A0A914XMV4"/>
<keyword evidence="6" id="KW-1133">Transmembrane helix</keyword>
<evidence type="ECO:0000256" key="10">
    <source>
        <dbReference type="ARBA" id="ARBA00029693"/>
    </source>
</evidence>
<feature type="compositionally biased region" description="Low complexity" evidence="14">
    <location>
        <begin position="11"/>
        <end position="20"/>
    </location>
</feature>
<evidence type="ECO:0000259" key="15">
    <source>
        <dbReference type="PROSITE" id="PS50002"/>
    </source>
</evidence>
<sequence length="371" mass="39666">MAANGDNNSFPPTASSSTTANGITNPNAQTSLPPPPLPPRPGPVQQQQLGLYQQPSYGGYGGINSMGYNQYSPYGTTGYGGMYGSTGYGMTGYGSTGYGSYGYGGRMGGYGGGVGGESNFVRVAEESSRSAFQSVESVVMAVSSVANMLDSTLNAVFSSFRAVLGVADQFTRLRAQFTSIFAALALFRWCQRLWRRLLVALRLKPANYASDTELAWTDAKTPTGADWLATQGGPKTGTNWPAIVFWVVAVGGPWLIYKLVSRLVASVEESRKWANGAGEHYEARALYDFQAMGENELPFRAGEMLRVAPKDQQPQIRGWMLGSSADGERIGLLPINHVQIVGRKTTAPPAASLATNDVNASTFEAAFKNVR</sequence>
<dbReference type="InterPro" id="IPR035463">
    <property type="entry name" value="Pex13"/>
</dbReference>
<feature type="compositionally biased region" description="Polar residues" evidence="14">
    <location>
        <begin position="1"/>
        <end position="10"/>
    </location>
</feature>
<dbReference type="GO" id="GO:1990429">
    <property type="term" value="C:peroxisomal importomer complex"/>
    <property type="evidence" value="ECO:0007669"/>
    <property type="project" value="TreeGrafter"/>
</dbReference>
<keyword evidence="8" id="KW-0472">Membrane</keyword>
<keyword evidence="9" id="KW-0576">Peroxisome</keyword>
<dbReference type="InterPro" id="IPR007223">
    <property type="entry name" value="Peroxin-13_N"/>
</dbReference>
<feature type="compositionally biased region" description="Pro residues" evidence="14">
    <location>
        <begin position="32"/>
        <end position="42"/>
    </location>
</feature>
<dbReference type="Gene3D" id="2.30.30.40">
    <property type="entry name" value="SH3 Domains"/>
    <property type="match status" value="1"/>
</dbReference>
<keyword evidence="2 13" id="KW-0728">SH3 domain</keyword>
<dbReference type="PROSITE" id="PS50002">
    <property type="entry name" value="SH3"/>
    <property type="match status" value="1"/>
</dbReference>
<dbReference type="WBParaSite" id="PSAMB.scaffold907size38825.g9799.t1">
    <property type="protein sequence ID" value="PSAMB.scaffold907size38825.g9799.t1"/>
    <property type="gene ID" value="PSAMB.scaffold907size38825.g9799"/>
</dbReference>